<proteinExistence type="predicted"/>
<dbReference type="Gene3D" id="1.10.20.10">
    <property type="entry name" value="Histone, subunit A"/>
    <property type="match status" value="1"/>
</dbReference>
<feature type="region of interest" description="Disordered" evidence="1">
    <location>
        <begin position="1"/>
        <end position="21"/>
    </location>
</feature>
<evidence type="ECO:0000313" key="3">
    <source>
        <dbReference type="Proteomes" id="UP000014680"/>
    </source>
</evidence>
<dbReference type="SUPFAM" id="SSF47113">
    <property type="entry name" value="Histone-fold"/>
    <property type="match status" value="1"/>
</dbReference>
<dbReference type="Proteomes" id="UP000014680">
    <property type="component" value="Unassembled WGS sequence"/>
</dbReference>
<dbReference type="InterPro" id="IPR009072">
    <property type="entry name" value="Histone-fold"/>
</dbReference>
<evidence type="ECO:0000313" key="2">
    <source>
        <dbReference type="EMBL" id="ELP87016.1"/>
    </source>
</evidence>
<dbReference type="OrthoDB" id="2193432at2759"/>
<gene>
    <name evidence="2" type="ORF">EIN_318950</name>
</gene>
<dbReference type="GeneID" id="14885925"/>
<evidence type="ECO:0000256" key="1">
    <source>
        <dbReference type="SAM" id="MobiDB-lite"/>
    </source>
</evidence>
<dbReference type="VEuPathDB" id="AmoebaDB:EIN_318950"/>
<name>A0A0A1U5G8_ENTIV</name>
<dbReference type="AlphaFoldDB" id="A0A0A1U5G8"/>
<dbReference type="GO" id="GO:0046982">
    <property type="term" value="F:protein heterodimerization activity"/>
    <property type="evidence" value="ECO:0007669"/>
    <property type="project" value="InterPro"/>
</dbReference>
<keyword evidence="3" id="KW-1185">Reference proteome</keyword>
<dbReference type="OMA" id="KQCAHAN"/>
<dbReference type="RefSeq" id="XP_004253787.1">
    <property type="nucleotide sequence ID" value="XM_004253739.1"/>
</dbReference>
<dbReference type="KEGG" id="eiv:EIN_318950"/>
<reference evidence="2 3" key="1">
    <citation type="submission" date="2012-10" db="EMBL/GenBank/DDBJ databases">
        <authorList>
            <person name="Zafar N."/>
            <person name="Inman J."/>
            <person name="Hall N."/>
            <person name="Lorenzi H."/>
            <person name="Caler E."/>
        </authorList>
    </citation>
    <scope>NUCLEOTIDE SEQUENCE [LARGE SCALE GENOMIC DNA]</scope>
    <source>
        <strain evidence="2 3">IP1</strain>
    </source>
</reference>
<dbReference type="EMBL" id="KB206890">
    <property type="protein sequence ID" value="ELP87016.1"/>
    <property type="molecule type" value="Genomic_DNA"/>
</dbReference>
<accession>A0A0A1U5G8</accession>
<organism evidence="2 3">
    <name type="scientific">Entamoeba invadens IP1</name>
    <dbReference type="NCBI Taxonomy" id="370355"/>
    <lineage>
        <taxon>Eukaryota</taxon>
        <taxon>Amoebozoa</taxon>
        <taxon>Evosea</taxon>
        <taxon>Archamoebae</taxon>
        <taxon>Mastigamoebida</taxon>
        <taxon>Entamoebidae</taxon>
        <taxon>Entamoeba</taxon>
    </lineage>
</organism>
<protein>
    <submittedName>
        <fullName evidence="2">Uncharacterized protein</fullName>
    </submittedName>
</protein>
<sequence length="149" mass="17496">MIHSNSLSAAMKPTPKDKKREEILHRDQLRNLIKSVDKRYELDKTSIQPALKDVVEDFLETSLCDLLDISKFRQEEKISTKDAVFYYKKFWDFDIGTKYPLSKRSNNFIDLKYQSRRMFIQNINSFKQCAHANFGEKGADNTPPNDKLI</sequence>